<evidence type="ECO:0000313" key="1">
    <source>
        <dbReference type="EMBL" id="CAH6723504.1"/>
    </source>
</evidence>
<reference evidence="1" key="1">
    <citation type="submission" date="2022-06" db="EMBL/GenBank/DDBJ databases">
        <authorList>
            <person name="Legras J.-L."/>
            <person name="Devillers H."/>
            <person name="Grondin C."/>
        </authorList>
    </citation>
    <scope>NUCLEOTIDE SEQUENCE</scope>
    <source>
        <strain evidence="1">CLIB 1444</strain>
    </source>
</reference>
<comment type="caution">
    <text evidence="1">The sequence shown here is derived from an EMBL/GenBank/DDBJ whole genome shotgun (WGS) entry which is preliminary data.</text>
</comment>
<organism evidence="1 2">
    <name type="scientific">[Candida] jaroonii</name>
    <dbReference type="NCBI Taxonomy" id="467808"/>
    <lineage>
        <taxon>Eukaryota</taxon>
        <taxon>Fungi</taxon>
        <taxon>Dikarya</taxon>
        <taxon>Ascomycota</taxon>
        <taxon>Saccharomycotina</taxon>
        <taxon>Pichiomycetes</taxon>
        <taxon>Debaryomycetaceae</taxon>
        <taxon>Yamadazyma</taxon>
    </lineage>
</organism>
<gene>
    <name evidence="1" type="ORF">CLIB1444_16S00276</name>
</gene>
<name>A0ACA9YFT2_9ASCO</name>
<keyword evidence="2" id="KW-1185">Reference proteome</keyword>
<protein>
    <submittedName>
        <fullName evidence="1">Uncharacterized protein</fullName>
    </submittedName>
</protein>
<dbReference type="Proteomes" id="UP001152531">
    <property type="component" value="Unassembled WGS sequence"/>
</dbReference>
<sequence length="94" mass="10734">MDLPIVHIRNLPYDTSSTSLFELFEDYDVHSIRTKPGSCFVILKQMKNAQAAVEKLNGINFNGRYIICGIFNAHIDNKDLLTEDTLKLIDNYQA</sequence>
<accession>A0ACA9YFT2</accession>
<proteinExistence type="predicted"/>
<evidence type="ECO:0000313" key="2">
    <source>
        <dbReference type="Proteomes" id="UP001152531"/>
    </source>
</evidence>
<dbReference type="EMBL" id="CALSDN010000016">
    <property type="protein sequence ID" value="CAH6723504.1"/>
    <property type="molecule type" value="Genomic_DNA"/>
</dbReference>